<evidence type="ECO:0000313" key="5">
    <source>
        <dbReference type="Proteomes" id="UP001433268"/>
    </source>
</evidence>
<feature type="compositionally biased region" description="Basic and acidic residues" evidence="2">
    <location>
        <begin position="130"/>
        <end position="143"/>
    </location>
</feature>
<organism evidence="4 5">
    <name type="scientific">Apiospora hydei</name>
    <dbReference type="NCBI Taxonomy" id="1337664"/>
    <lineage>
        <taxon>Eukaryota</taxon>
        <taxon>Fungi</taxon>
        <taxon>Dikarya</taxon>
        <taxon>Ascomycota</taxon>
        <taxon>Pezizomycotina</taxon>
        <taxon>Sordariomycetes</taxon>
        <taxon>Xylariomycetidae</taxon>
        <taxon>Amphisphaeriales</taxon>
        <taxon>Apiosporaceae</taxon>
        <taxon>Apiospora</taxon>
    </lineage>
</organism>
<dbReference type="PROSITE" id="PS50157">
    <property type="entry name" value="ZINC_FINGER_C2H2_2"/>
    <property type="match status" value="1"/>
</dbReference>
<accession>A0ABR1UZ12</accession>
<evidence type="ECO:0000256" key="1">
    <source>
        <dbReference type="PROSITE-ProRule" id="PRU00042"/>
    </source>
</evidence>
<keyword evidence="1" id="KW-0862">Zinc</keyword>
<evidence type="ECO:0000256" key="2">
    <source>
        <dbReference type="SAM" id="MobiDB-lite"/>
    </source>
</evidence>
<dbReference type="SUPFAM" id="SSF57667">
    <property type="entry name" value="beta-beta-alpha zinc fingers"/>
    <property type="match status" value="1"/>
</dbReference>
<reference evidence="4 5" key="1">
    <citation type="submission" date="2023-01" db="EMBL/GenBank/DDBJ databases">
        <title>Analysis of 21 Apiospora genomes using comparative genomics revels a genus with tremendous synthesis potential of carbohydrate active enzymes and secondary metabolites.</title>
        <authorList>
            <person name="Sorensen T."/>
        </authorList>
    </citation>
    <scope>NUCLEOTIDE SEQUENCE [LARGE SCALE GENOMIC DNA]</scope>
    <source>
        <strain evidence="4 5">CBS 114990</strain>
    </source>
</reference>
<dbReference type="RefSeq" id="XP_066661632.1">
    <property type="nucleotide sequence ID" value="XM_066819444.1"/>
</dbReference>
<comment type="caution">
    <text evidence="4">The sequence shown here is derived from an EMBL/GenBank/DDBJ whole genome shotgun (WGS) entry which is preliminary data.</text>
</comment>
<keyword evidence="5" id="KW-1185">Reference proteome</keyword>
<dbReference type="Proteomes" id="UP001433268">
    <property type="component" value="Unassembled WGS sequence"/>
</dbReference>
<dbReference type="GeneID" id="92052504"/>
<feature type="domain" description="C2H2-type" evidence="3">
    <location>
        <begin position="8"/>
        <end position="36"/>
    </location>
</feature>
<name>A0ABR1UZ12_9PEZI</name>
<keyword evidence="1" id="KW-0479">Metal-binding</keyword>
<sequence>MKGHDLPYKCRFCDKRFGRGDQVPRHEHLIHNQNSSTHVCWIEGCTRLRFGFKDEATLIQHLQQIHDGATMADNEQAKMEQGHDRVNNPASSAADPAQGSSSDSEDSESSEEEPSHSHENPLSASHRPAPAHDEDLAEKDNQIEHLQEQLQEERDGHLMEIADIHRSYKAKLEKLSARAVTGTKDEVLAEIDELFRSNPTS</sequence>
<evidence type="ECO:0000259" key="3">
    <source>
        <dbReference type="PROSITE" id="PS50157"/>
    </source>
</evidence>
<dbReference type="Gene3D" id="3.30.160.60">
    <property type="entry name" value="Classic Zinc Finger"/>
    <property type="match status" value="1"/>
</dbReference>
<feature type="region of interest" description="Disordered" evidence="2">
    <location>
        <begin position="75"/>
        <end position="143"/>
    </location>
</feature>
<proteinExistence type="predicted"/>
<feature type="compositionally biased region" description="Basic and acidic residues" evidence="2">
    <location>
        <begin position="75"/>
        <end position="86"/>
    </location>
</feature>
<dbReference type="InterPro" id="IPR036236">
    <property type="entry name" value="Znf_C2H2_sf"/>
</dbReference>
<dbReference type="PROSITE" id="PS00028">
    <property type="entry name" value="ZINC_FINGER_C2H2_1"/>
    <property type="match status" value="1"/>
</dbReference>
<evidence type="ECO:0000313" key="4">
    <source>
        <dbReference type="EMBL" id="KAK8063033.1"/>
    </source>
</evidence>
<dbReference type="EMBL" id="JAQQWN010000010">
    <property type="protein sequence ID" value="KAK8063033.1"/>
    <property type="molecule type" value="Genomic_DNA"/>
</dbReference>
<dbReference type="SMART" id="SM00355">
    <property type="entry name" value="ZnF_C2H2"/>
    <property type="match status" value="2"/>
</dbReference>
<dbReference type="InterPro" id="IPR013087">
    <property type="entry name" value="Znf_C2H2_type"/>
</dbReference>
<protein>
    <recommendedName>
        <fullName evidence="3">C2H2-type domain-containing protein</fullName>
    </recommendedName>
</protein>
<keyword evidence="1" id="KW-0863">Zinc-finger</keyword>
<feature type="compositionally biased region" description="Acidic residues" evidence="2">
    <location>
        <begin position="103"/>
        <end position="112"/>
    </location>
</feature>
<gene>
    <name evidence="4" type="ORF">PG997_015130</name>
</gene>